<organism evidence="1 2">
    <name type="scientific">Aspergillus tamarii</name>
    <dbReference type="NCBI Taxonomy" id="41984"/>
    <lineage>
        <taxon>Eukaryota</taxon>
        <taxon>Fungi</taxon>
        <taxon>Dikarya</taxon>
        <taxon>Ascomycota</taxon>
        <taxon>Pezizomycotina</taxon>
        <taxon>Eurotiomycetes</taxon>
        <taxon>Eurotiomycetidae</taxon>
        <taxon>Eurotiales</taxon>
        <taxon>Aspergillaceae</taxon>
        <taxon>Aspergillus</taxon>
        <taxon>Aspergillus subgen. Circumdati</taxon>
    </lineage>
</organism>
<dbReference type="EMBL" id="ML738593">
    <property type="protein sequence ID" value="KAE8166658.1"/>
    <property type="molecule type" value="Genomic_DNA"/>
</dbReference>
<name>A0A5N6V6M0_ASPTM</name>
<dbReference type="Proteomes" id="UP000326950">
    <property type="component" value="Unassembled WGS sequence"/>
</dbReference>
<evidence type="ECO:0000313" key="2">
    <source>
        <dbReference type="Proteomes" id="UP000326950"/>
    </source>
</evidence>
<evidence type="ECO:0000313" key="1">
    <source>
        <dbReference type="EMBL" id="KAE8166658.1"/>
    </source>
</evidence>
<dbReference type="AlphaFoldDB" id="A0A5N6V6M0"/>
<sequence length="53" mass="6166">MIGLAMQYIKFGEWFFVFIFKAKVDTPYEVINMILLSIILCFSCPLAKKNETV</sequence>
<proteinExistence type="predicted"/>
<protein>
    <submittedName>
        <fullName evidence="1">Uncharacterized protein</fullName>
    </submittedName>
</protein>
<reference evidence="1 2" key="1">
    <citation type="submission" date="2019-04" db="EMBL/GenBank/DDBJ databases">
        <title>Friends and foes A comparative genomics study of 23 Aspergillus species from section Flavi.</title>
        <authorList>
            <consortium name="DOE Joint Genome Institute"/>
            <person name="Kjaerbolling I."/>
            <person name="Vesth T."/>
            <person name="Frisvad J.C."/>
            <person name="Nybo J.L."/>
            <person name="Theobald S."/>
            <person name="Kildgaard S."/>
            <person name="Isbrandt T."/>
            <person name="Kuo A."/>
            <person name="Sato A."/>
            <person name="Lyhne E.K."/>
            <person name="Kogle M.E."/>
            <person name="Wiebenga A."/>
            <person name="Kun R.S."/>
            <person name="Lubbers R.J."/>
            <person name="Makela M.R."/>
            <person name="Barry K."/>
            <person name="Chovatia M."/>
            <person name="Clum A."/>
            <person name="Daum C."/>
            <person name="Haridas S."/>
            <person name="He G."/>
            <person name="LaButti K."/>
            <person name="Lipzen A."/>
            <person name="Mondo S."/>
            <person name="Riley R."/>
            <person name="Salamov A."/>
            <person name="Simmons B.A."/>
            <person name="Magnuson J.K."/>
            <person name="Henrissat B."/>
            <person name="Mortensen U.H."/>
            <person name="Larsen T.O."/>
            <person name="Devries R.P."/>
            <person name="Grigoriev I.V."/>
            <person name="Machida M."/>
            <person name="Baker S.E."/>
            <person name="Andersen M.R."/>
        </authorList>
    </citation>
    <scope>NUCLEOTIDE SEQUENCE [LARGE SCALE GENOMIC DNA]</scope>
    <source>
        <strain evidence="1 2">CBS 117626</strain>
    </source>
</reference>
<gene>
    <name evidence="1" type="ORF">BDV40DRAFT_255226</name>
</gene>
<keyword evidence="2" id="KW-1185">Reference proteome</keyword>
<accession>A0A5N6V6M0</accession>